<evidence type="ECO:0000313" key="3">
    <source>
        <dbReference type="Proteomes" id="UP000218231"/>
    </source>
</evidence>
<dbReference type="CDD" id="cd01040">
    <property type="entry name" value="Mb-like"/>
    <property type="match status" value="1"/>
</dbReference>
<feature type="compositionally biased region" description="Low complexity" evidence="1">
    <location>
        <begin position="357"/>
        <end position="370"/>
    </location>
</feature>
<feature type="region of interest" description="Disordered" evidence="1">
    <location>
        <begin position="332"/>
        <end position="370"/>
    </location>
</feature>
<sequence>MGNSNSASTSSANGNKVRQKSDNVEIKRKPSTVERNQDFPKSKSMMELGNKGGRKSVGSLKTPRELAGKKELLSAKSSANGLSRSKSIRRDGPHPITLQAREIVSQCMDNPHSEFGNKVLQRIFEKRTDFQTYVYALGKEKSHYQSTRLKELVENVINNIHDPDYIATASRAYGEEHVELKAYGFKPDFWVSIADAMTVEGVILDQANHQPADTVSAWSSLVSLIFTSELSECKKFSVRDGYYSALRKHRMSSKRSIRRQTTCESNGGNGNGNGNGYVMETSYSQRISKEMIMTVTNGGDMTGSYSSQNANALVPADAQHSLIITGSIYSSKTTSIPSLSSSRSDSLQSQTREGIDSPPVISSRSRPIFE</sequence>
<dbReference type="Gene3D" id="1.10.490.10">
    <property type="entry name" value="Globins"/>
    <property type="match status" value="1"/>
</dbReference>
<dbReference type="AlphaFoldDB" id="A0A2A2KGN8"/>
<feature type="compositionally biased region" description="Basic and acidic residues" evidence="1">
    <location>
        <begin position="19"/>
        <end position="41"/>
    </location>
</feature>
<feature type="compositionally biased region" description="Polar residues" evidence="1">
    <location>
        <begin position="75"/>
        <end position="85"/>
    </location>
</feature>
<feature type="compositionally biased region" description="Low complexity" evidence="1">
    <location>
        <begin position="332"/>
        <end position="349"/>
    </location>
</feature>
<evidence type="ECO:0008006" key="4">
    <source>
        <dbReference type="Google" id="ProtNLM"/>
    </source>
</evidence>
<dbReference type="InterPro" id="IPR012292">
    <property type="entry name" value="Globin/Proto"/>
</dbReference>
<dbReference type="STRING" id="2018661.A0A2A2KGN8"/>
<dbReference type="GO" id="GO:0019825">
    <property type="term" value="F:oxygen binding"/>
    <property type="evidence" value="ECO:0007669"/>
    <property type="project" value="InterPro"/>
</dbReference>
<comment type="caution">
    <text evidence="2">The sequence shown here is derived from an EMBL/GenBank/DDBJ whole genome shotgun (WGS) entry which is preliminary data.</text>
</comment>
<name>A0A2A2KGN8_9BILA</name>
<feature type="region of interest" description="Disordered" evidence="1">
    <location>
        <begin position="254"/>
        <end position="276"/>
    </location>
</feature>
<organism evidence="2 3">
    <name type="scientific">Diploscapter pachys</name>
    <dbReference type="NCBI Taxonomy" id="2018661"/>
    <lineage>
        <taxon>Eukaryota</taxon>
        <taxon>Metazoa</taxon>
        <taxon>Ecdysozoa</taxon>
        <taxon>Nematoda</taxon>
        <taxon>Chromadorea</taxon>
        <taxon>Rhabditida</taxon>
        <taxon>Rhabditina</taxon>
        <taxon>Rhabditomorpha</taxon>
        <taxon>Rhabditoidea</taxon>
        <taxon>Rhabditidae</taxon>
        <taxon>Diploscapter</taxon>
    </lineage>
</organism>
<gene>
    <name evidence="2" type="ORF">WR25_13459</name>
</gene>
<feature type="compositionally biased region" description="Low complexity" evidence="1">
    <location>
        <begin position="1"/>
        <end position="15"/>
    </location>
</feature>
<keyword evidence="3" id="KW-1185">Reference proteome</keyword>
<dbReference type="InterPro" id="IPR044399">
    <property type="entry name" value="Mb-like_M"/>
</dbReference>
<reference evidence="2 3" key="1">
    <citation type="journal article" date="2017" name="Curr. Biol.">
        <title>Genome architecture and evolution of a unichromosomal asexual nematode.</title>
        <authorList>
            <person name="Fradin H."/>
            <person name="Zegar C."/>
            <person name="Gutwein M."/>
            <person name="Lucas J."/>
            <person name="Kovtun M."/>
            <person name="Corcoran D."/>
            <person name="Baugh L.R."/>
            <person name="Kiontke K."/>
            <person name="Gunsalus K."/>
            <person name="Fitch D.H."/>
            <person name="Piano F."/>
        </authorList>
    </citation>
    <scope>NUCLEOTIDE SEQUENCE [LARGE SCALE GENOMIC DNA]</scope>
    <source>
        <strain evidence="2">PF1309</strain>
    </source>
</reference>
<proteinExistence type="predicted"/>
<evidence type="ECO:0000313" key="2">
    <source>
        <dbReference type="EMBL" id="PAV73040.1"/>
    </source>
</evidence>
<dbReference type="OrthoDB" id="5851666at2759"/>
<accession>A0A2A2KGN8</accession>
<dbReference type="GO" id="GO:0020037">
    <property type="term" value="F:heme binding"/>
    <property type="evidence" value="ECO:0007669"/>
    <property type="project" value="InterPro"/>
</dbReference>
<evidence type="ECO:0000256" key="1">
    <source>
        <dbReference type="SAM" id="MobiDB-lite"/>
    </source>
</evidence>
<feature type="region of interest" description="Disordered" evidence="1">
    <location>
        <begin position="1"/>
        <end position="93"/>
    </location>
</feature>
<dbReference type="InterPro" id="IPR009050">
    <property type="entry name" value="Globin-like_sf"/>
</dbReference>
<dbReference type="SUPFAM" id="SSF46458">
    <property type="entry name" value="Globin-like"/>
    <property type="match status" value="1"/>
</dbReference>
<feature type="compositionally biased region" description="Basic and acidic residues" evidence="1">
    <location>
        <begin position="62"/>
        <end position="73"/>
    </location>
</feature>
<dbReference type="EMBL" id="LIAE01008670">
    <property type="protein sequence ID" value="PAV73040.1"/>
    <property type="molecule type" value="Genomic_DNA"/>
</dbReference>
<dbReference type="Proteomes" id="UP000218231">
    <property type="component" value="Unassembled WGS sequence"/>
</dbReference>
<protein>
    <recommendedName>
        <fullName evidence="4">Globin family profile domain-containing protein</fullName>
    </recommendedName>
</protein>